<dbReference type="GeneID" id="9744958"/>
<dbReference type="EMBL" id="CP002117">
    <property type="protein sequence ID" value="ADN37209.1"/>
    <property type="molecule type" value="Genomic_DNA"/>
</dbReference>
<evidence type="ECO:0000313" key="2">
    <source>
        <dbReference type="EMBL" id="ADN37209.1"/>
    </source>
</evidence>
<keyword evidence="1" id="KW-1133">Transmembrane helix</keyword>
<evidence type="ECO:0000256" key="1">
    <source>
        <dbReference type="SAM" id="Phobius"/>
    </source>
</evidence>
<keyword evidence="1" id="KW-0472">Membrane</keyword>
<organism evidence="2 3">
    <name type="scientific">Methanolacinia petrolearia (strain DSM 11571 / OCM 486 / SEBR 4847)</name>
    <name type="common">Methanoplanus petrolearius</name>
    <dbReference type="NCBI Taxonomy" id="679926"/>
    <lineage>
        <taxon>Archaea</taxon>
        <taxon>Methanobacteriati</taxon>
        <taxon>Methanobacteriota</taxon>
        <taxon>Stenosarchaea group</taxon>
        <taxon>Methanomicrobia</taxon>
        <taxon>Methanomicrobiales</taxon>
        <taxon>Methanomicrobiaceae</taxon>
        <taxon>Methanolacinia</taxon>
    </lineage>
</organism>
<feature type="transmembrane region" description="Helical" evidence="1">
    <location>
        <begin position="12"/>
        <end position="36"/>
    </location>
</feature>
<dbReference type="eggNOG" id="arCOG02400">
    <property type="taxonomic scope" value="Archaea"/>
</dbReference>
<keyword evidence="3" id="KW-1185">Reference proteome</keyword>
<protein>
    <submittedName>
        <fullName evidence="2">Cytochrome c biogenesis protein, transmembrane region</fullName>
    </submittedName>
</protein>
<dbReference type="AlphaFoldDB" id="E1REG6"/>
<keyword evidence="1 2" id="KW-0812">Transmembrane</keyword>
<evidence type="ECO:0000313" key="3">
    <source>
        <dbReference type="Proteomes" id="UP000006565"/>
    </source>
</evidence>
<accession>E1REG6</accession>
<dbReference type="STRING" id="679926.Mpet_2465"/>
<dbReference type="Proteomes" id="UP000006565">
    <property type="component" value="Chromosome"/>
</dbReference>
<dbReference type="RefSeq" id="WP_013330386.1">
    <property type="nucleotide sequence ID" value="NC_014507.1"/>
</dbReference>
<dbReference type="HOGENOM" id="CLU_2784142_0_0_2"/>
<name>E1REG6_METP4</name>
<gene>
    <name evidence="2" type="ordered locus">Mpet_2465</name>
</gene>
<sequence precursor="true">MAFYEGVPYLILYNFFFVMPLLLITFAVALGLSPKFVDFARIKHRNKLRLVMGLALIIIGAFVVWWQI</sequence>
<feature type="transmembrane region" description="Helical" evidence="1">
    <location>
        <begin position="48"/>
        <end position="66"/>
    </location>
</feature>
<reference evidence="2 3" key="1">
    <citation type="journal article" date="2010" name="Stand. Genomic Sci.">
        <title>Complete genome sequence of Methanoplanus petrolearius type strain (SEBR 4847).</title>
        <authorList>
            <person name="Brambilla E."/>
            <person name="Djao O.D."/>
            <person name="Daligault H."/>
            <person name="Lapidus A."/>
            <person name="Lucas S."/>
            <person name="Hammon N."/>
            <person name="Nolan M."/>
            <person name="Tice H."/>
            <person name="Cheng J.F."/>
            <person name="Han C."/>
            <person name="Tapia R."/>
            <person name="Goodwin L."/>
            <person name="Pitluck S."/>
            <person name="Liolios K."/>
            <person name="Ivanova N."/>
            <person name="Mavromatis K."/>
            <person name="Mikhailova N."/>
            <person name="Pati A."/>
            <person name="Chen A."/>
            <person name="Palaniappan K."/>
            <person name="Land M."/>
            <person name="Hauser L."/>
            <person name="Chang Y.J."/>
            <person name="Jeffries C.D."/>
            <person name="Rohde M."/>
            <person name="Spring S."/>
            <person name="Sikorski J."/>
            <person name="Goker M."/>
            <person name="Woyke T."/>
            <person name="Bristow J."/>
            <person name="Eisen J.A."/>
            <person name="Markowitz V."/>
            <person name="Hugenholtz P."/>
            <person name="Kyrpides N.C."/>
            <person name="Klenk H.P."/>
        </authorList>
    </citation>
    <scope>NUCLEOTIDE SEQUENCE [LARGE SCALE GENOMIC DNA]</scope>
    <source>
        <strain evidence="3">DSM 11571 / OCM 486 / SEBR 4847</strain>
    </source>
</reference>
<proteinExistence type="predicted"/>
<dbReference type="OrthoDB" id="121818at2157"/>
<dbReference type="KEGG" id="mpi:Mpet_2465"/>